<gene>
    <name evidence="3" type="ORF">GCM10009097_05060</name>
</gene>
<evidence type="ECO:0000313" key="3">
    <source>
        <dbReference type="EMBL" id="GAA0492381.1"/>
    </source>
</evidence>
<dbReference type="PANTHER" id="PTHR47396:SF1">
    <property type="entry name" value="ATP-DEPENDENT HELICASE IRC3-RELATED"/>
    <property type="match status" value="1"/>
</dbReference>
<keyword evidence="3" id="KW-0347">Helicase</keyword>
<dbReference type="GO" id="GO:0004386">
    <property type="term" value="F:helicase activity"/>
    <property type="evidence" value="ECO:0007669"/>
    <property type="project" value="UniProtKB-KW"/>
</dbReference>
<evidence type="ECO:0000259" key="2">
    <source>
        <dbReference type="PROSITE" id="PS51194"/>
    </source>
</evidence>
<dbReference type="Pfam" id="PF04851">
    <property type="entry name" value="ResIII"/>
    <property type="match status" value="1"/>
</dbReference>
<dbReference type="Gene3D" id="3.40.50.300">
    <property type="entry name" value="P-loop containing nucleotide triphosphate hydrolases"/>
    <property type="match status" value="2"/>
</dbReference>
<comment type="caution">
    <text evidence="3">The sequence shown here is derived from an EMBL/GenBank/DDBJ whole genome shotgun (WGS) entry which is preliminary data.</text>
</comment>
<evidence type="ECO:0000313" key="4">
    <source>
        <dbReference type="Proteomes" id="UP001501706"/>
    </source>
</evidence>
<name>A0ABN1B8C2_9BURK</name>
<protein>
    <submittedName>
        <fullName evidence="3">DEAD/DEAH box helicase</fullName>
    </submittedName>
</protein>
<proteinExistence type="predicted"/>
<feature type="domain" description="Helicase ATP-binding" evidence="1">
    <location>
        <begin position="19"/>
        <end position="165"/>
    </location>
</feature>
<keyword evidence="3" id="KW-0067">ATP-binding</keyword>
<dbReference type="InterPro" id="IPR001650">
    <property type="entry name" value="Helicase_C-like"/>
</dbReference>
<dbReference type="PROSITE" id="PS51192">
    <property type="entry name" value="HELICASE_ATP_BIND_1"/>
    <property type="match status" value="1"/>
</dbReference>
<accession>A0ABN1B8C2</accession>
<keyword evidence="3" id="KW-0378">Hydrolase</keyword>
<dbReference type="Pfam" id="PF00271">
    <property type="entry name" value="Helicase_C"/>
    <property type="match status" value="1"/>
</dbReference>
<dbReference type="SMART" id="SM00487">
    <property type="entry name" value="DEXDc"/>
    <property type="match status" value="1"/>
</dbReference>
<reference evidence="3 4" key="1">
    <citation type="journal article" date="2019" name="Int. J. Syst. Evol. Microbiol.">
        <title>The Global Catalogue of Microorganisms (GCM) 10K type strain sequencing project: providing services to taxonomists for standard genome sequencing and annotation.</title>
        <authorList>
            <consortium name="The Broad Institute Genomics Platform"/>
            <consortium name="The Broad Institute Genome Sequencing Center for Infectious Disease"/>
            <person name="Wu L."/>
            <person name="Ma J."/>
        </authorList>
    </citation>
    <scope>NUCLEOTIDE SEQUENCE [LARGE SCALE GENOMIC DNA]</scope>
    <source>
        <strain evidence="3 4">JCM 14330</strain>
    </source>
</reference>
<dbReference type="Proteomes" id="UP001501706">
    <property type="component" value="Unassembled WGS sequence"/>
</dbReference>
<keyword evidence="4" id="KW-1185">Reference proteome</keyword>
<dbReference type="PROSITE" id="PS51194">
    <property type="entry name" value="HELICASE_CTER"/>
    <property type="match status" value="1"/>
</dbReference>
<dbReference type="InterPro" id="IPR027417">
    <property type="entry name" value="P-loop_NTPase"/>
</dbReference>
<evidence type="ECO:0000259" key="1">
    <source>
        <dbReference type="PROSITE" id="PS51192"/>
    </source>
</evidence>
<dbReference type="PANTHER" id="PTHR47396">
    <property type="entry name" value="TYPE I RESTRICTION ENZYME ECOKI R PROTEIN"/>
    <property type="match status" value="1"/>
</dbReference>
<dbReference type="EMBL" id="BAAAEN010000002">
    <property type="protein sequence ID" value="GAA0492381.1"/>
    <property type="molecule type" value="Genomic_DNA"/>
</dbReference>
<dbReference type="RefSeq" id="WP_343927071.1">
    <property type="nucleotide sequence ID" value="NZ_BAAAEN010000002.1"/>
</dbReference>
<dbReference type="InterPro" id="IPR006935">
    <property type="entry name" value="Helicase/UvrB_N"/>
</dbReference>
<organism evidence="3 4">
    <name type="scientific">Pigmentiphaga daeguensis</name>
    <dbReference type="NCBI Taxonomy" id="414049"/>
    <lineage>
        <taxon>Bacteria</taxon>
        <taxon>Pseudomonadati</taxon>
        <taxon>Pseudomonadota</taxon>
        <taxon>Betaproteobacteria</taxon>
        <taxon>Burkholderiales</taxon>
        <taxon>Alcaligenaceae</taxon>
        <taxon>Pigmentiphaga</taxon>
    </lineage>
</organism>
<dbReference type="SUPFAM" id="SSF52540">
    <property type="entry name" value="P-loop containing nucleoside triphosphate hydrolases"/>
    <property type="match status" value="1"/>
</dbReference>
<feature type="domain" description="Helicase C-terminal" evidence="2">
    <location>
        <begin position="213"/>
        <end position="382"/>
    </location>
</feature>
<keyword evidence="3" id="KW-0547">Nucleotide-binding</keyword>
<sequence length="510" mass="56664">MREIDLRPYQHEAIGGLRDGLRAGHRAQILMAPTGAGKTVIAAHLMREAARKASRVAFMVDRVALVDQTSATLDYYGIDHGVVQAGHWRRRLYERVQVCSAQTIEKRGFFPDLDLLIVDECHAMRQATTALIKARQGLTVIGLSATPFAKGLAGLYSNLVSVCTTNELMAEGYLVPLRMYAAKAIDMTGAKTVAGEWSDKEAEDRGLKIVGDIVTEWQVKTQKHFGGPVKTIVFSATVAHGRELCAQFQAAGFNFQQVSYRDADDDQRRALIEEFRKPDSEIIGLVSCEVFTKGFDVPDVLCGIAARPYRKSLSSHVQQMGRVMRPSPGKDFGLWLDHSGNLMRFRSDVEELFTNGLSRLADGNLDSKARAEPTPRELERWKCSCGQVFDRVMAVCPSCGKERVNRALVENVAGVMEAVGHDGQAASKVPPFLQDRAHVWRQLCGMAVNRKGDDFDAARRWAQRQYHSLYGEFSLTRYSPDLAIDPTEQLARRVKHNILKWAKGQAKAAA</sequence>
<dbReference type="InterPro" id="IPR014001">
    <property type="entry name" value="Helicase_ATP-bd"/>
</dbReference>
<dbReference type="InterPro" id="IPR050742">
    <property type="entry name" value="Helicase_Restrict-Modif_Enz"/>
</dbReference>